<dbReference type="AlphaFoldDB" id="A0A2R4WZQ0"/>
<evidence type="ECO:0000313" key="8">
    <source>
        <dbReference type="Proteomes" id="UP000244727"/>
    </source>
</evidence>
<dbReference type="PANTHER" id="PTHR42913:SF3">
    <property type="entry name" value="64 KDA MITOCHONDRIAL NADH DEHYDROGENASE (EUROFUNG)"/>
    <property type="match status" value="1"/>
</dbReference>
<protein>
    <submittedName>
        <fullName evidence="7">NADH dehydrogenase FAD-containing subunit</fullName>
    </submittedName>
</protein>
<dbReference type="Gene3D" id="3.50.50.100">
    <property type="match status" value="1"/>
</dbReference>
<dbReference type="SUPFAM" id="SSF51905">
    <property type="entry name" value="FAD/NAD(P)-binding domain"/>
    <property type="match status" value="1"/>
</dbReference>
<evidence type="ECO:0000259" key="6">
    <source>
        <dbReference type="Pfam" id="PF07992"/>
    </source>
</evidence>
<dbReference type="Proteomes" id="UP000244727">
    <property type="component" value="Chromosome"/>
</dbReference>
<keyword evidence="4" id="KW-0274">FAD</keyword>
<evidence type="ECO:0000313" key="7">
    <source>
        <dbReference type="EMBL" id="AWB27011.1"/>
    </source>
</evidence>
<keyword evidence="3" id="KW-0285">Flavoprotein</keyword>
<name>A0A2R4WZQ0_9EURY</name>
<comment type="similarity">
    <text evidence="2">Belongs to the NADH dehydrogenase family.</text>
</comment>
<comment type="cofactor">
    <cofactor evidence="1">
        <name>FAD</name>
        <dbReference type="ChEBI" id="CHEBI:57692"/>
    </cofactor>
</comment>
<feature type="domain" description="FAD/NAD(P)-binding" evidence="6">
    <location>
        <begin position="4"/>
        <end position="304"/>
    </location>
</feature>
<dbReference type="InterPro" id="IPR036188">
    <property type="entry name" value="FAD/NAD-bd_sf"/>
</dbReference>
<organism evidence="7 8">
    <name type="scientific">Halococcoides cellulosivorans</name>
    <dbReference type="NCBI Taxonomy" id="1679096"/>
    <lineage>
        <taxon>Archaea</taxon>
        <taxon>Methanobacteriati</taxon>
        <taxon>Methanobacteriota</taxon>
        <taxon>Stenosarchaea group</taxon>
        <taxon>Halobacteria</taxon>
        <taxon>Halobacteriales</taxon>
        <taxon>Haloarculaceae</taxon>
        <taxon>Halococcoides</taxon>
    </lineage>
</organism>
<dbReference type="GeneID" id="36511730"/>
<evidence type="ECO:0000256" key="2">
    <source>
        <dbReference type="ARBA" id="ARBA00005272"/>
    </source>
</evidence>
<evidence type="ECO:0000256" key="4">
    <source>
        <dbReference type="ARBA" id="ARBA00022827"/>
    </source>
</evidence>
<keyword evidence="5" id="KW-0560">Oxidoreductase</keyword>
<dbReference type="KEGG" id="harc:HARCEL1_04445"/>
<evidence type="ECO:0000256" key="3">
    <source>
        <dbReference type="ARBA" id="ARBA00022630"/>
    </source>
</evidence>
<dbReference type="PANTHER" id="PTHR42913">
    <property type="entry name" value="APOPTOSIS-INDUCING FACTOR 1"/>
    <property type="match status" value="1"/>
</dbReference>
<dbReference type="InterPro" id="IPR051169">
    <property type="entry name" value="NADH-Q_oxidoreductase"/>
</dbReference>
<dbReference type="GO" id="GO:0019646">
    <property type="term" value="P:aerobic electron transport chain"/>
    <property type="evidence" value="ECO:0007669"/>
    <property type="project" value="TreeGrafter"/>
</dbReference>
<proteinExistence type="inferred from homology"/>
<dbReference type="GO" id="GO:0003955">
    <property type="term" value="F:NAD(P)H dehydrogenase (quinone) activity"/>
    <property type="evidence" value="ECO:0007669"/>
    <property type="project" value="TreeGrafter"/>
</dbReference>
<accession>A0A2R4WZQ0</accession>
<dbReference type="PRINTS" id="PR00411">
    <property type="entry name" value="PNDRDTASEI"/>
</dbReference>
<sequence>MTATVVVLGAGYAGVSAVDRLESVAPEDCEIVWVSESSEHLVLHEVHRCIRDPTVAESITVPVETIAGPKTTFREARVEAIESADSRVRCADGSTIEYDTAIVALGSQTATYDIPGVLDHGHTLKSLDDALGIHDAIREATDATETTSVVVGGAGLTGVQTAGEVAALADRLTAAIDVTILEGLDRVYPGGDRKFGRRLREELENAGVTVRTGSFVDCVEADRITLDDGDRIDADVFVWTGGIRGQDALRDSDLTVDSNSYRIHTARDFRTSAESVFAVGDAAAIDGPSGEPIPPTAEAAWGAGEAVADNVVRAMEGRPLDEWTYDDKGTVASIGDDAVAHDVMGVPVETFGGPAARTLKKAIAARWLSSIDSPVSAARAWRSM</sequence>
<dbReference type="PRINTS" id="PR00368">
    <property type="entry name" value="FADPNR"/>
</dbReference>
<dbReference type="RefSeq" id="WP_108381380.1">
    <property type="nucleotide sequence ID" value="NZ_CP028858.1"/>
</dbReference>
<dbReference type="InterPro" id="IPR023753">
    <property type="entry name" value="FAD/NAD-binding_dom"/>
</dbReference>
<evidence type="ECO:0000256" key="5">
    <source>
        <dbReference type="ARBA" id="ARBA00023002"/>
    </source>
</evidence>
<keyword evidence="8" id="KW-1185">Reference proteome</keyword>
<reference evidence="7 8" key="1">
    <citation type="submission" date="2018-04" db="EMBL/GenBank/DDBJ databases">
        <title>Halococcoides cellulosivorans gen. nov., sp. nov., an extremely halophilic cellulose-utilizing haloarchaeon from hypersaline lakes.</title>
        <authorList>
            <person name="Sorokin D.Y."/>
            <person name="Toshchakov S.V."/>
            <person name="Samarov N.I."/>
            <person name="Korzhenkov A."/>
            <person name="Kublanov I.V."/>
        </authorList>
    </citation>
    <scope>NUCLEOTIDE SEQUENCE [LARGE SCALE GENOMIC DNA]</scope>
    <source>
        <strain evidence="7 8">HArcel1</strain>
    </source>
</reference>
<dbReference type="Pfam" id="PF07992">
    <property type="entry name" value="Pyr_redox_2"/>
    <property type="match status" value="1"/>
</dbReference>
<gene>
    <name evidence="7" type="ORF">HARCEL1_04445</name>
</gene>
<dbReference type="EMBL" id="CP028858">
    <property type="protein sequence ID" value="AWB27011.1"/>
    <property type="molecule type" value="Genomic_DNA"/>
</dbReference>
<evidence type="ECO:0000256" key="1">
    <source>
        <dbReference type="ARBA" id="ARBA00001974"/>
    </source>
</evidence>